<dbReference type="InterPro" id="IPR029063">
    <property type="entry name" value="SAM-dependent_MTases_sf"/>
</dbReference>
<dbReference type="GO" id="GO:0008168">
    <property type="term" value="F:methyltransferase activity"/>
    <property type="evidence" value="ECO:0007669"/>
    <property type="project" value="UniProtKB-KW"/>
</dbReference>
<evidence type="ECO:0000313" key="1">
    <source>
        <dbReference type="EMBL" id="MDF2254289.1"/>
    </source>
</evidence>
<keyword evidence="1" id="KW-0489">Methyltransferase</keyword>
<comment type="caution">
    <text evidence="1">The sequence shown here is derived from an EMBL/GenBank/DDBJ whole genome shotgun (WGS) entry which is preliminary data.</text>
</comment>
<dbReference type="RefSeq" id="WP_275806456.1">
    <property type="nucleotide sequence ID" value="NZ_BAAANM010000005.1"/>
</dbReference>
<reference evidence="1 2" key="1">
    <citation type="submission" date="2023-03" db="EMBL/GenBank/DDBJ databases">
        <title>Draft genome sequence of type strain Streptomyces ferralitis JCM 14344.</title>
        <authorList>
            <person name="Klaysubun C."/>
            <person name="Duangmal K."/>
        </authorList>
    </citation>
    <scope>NUCLEOTIDE SEQUENCE [LARGE SCALE GENOMIC DNA]</scope>
    <source>
        <strain evidence="1 2">JCM 14344</strain>
    </source>
</reference>
<dbReference type="SUPFAM" id="SSF53335">
    <property type="entry name" value="S-adenosyl-L-methionine-dependent methyltransferases"/>
    <property type="match status" value="1"/>
</dbReference>
<proteinExistence type="predicted"/>
<gene>
    <name evidence="1" type="ORF">P2L57_00675</name>
</gene>
<keyword evidence="2" id="KW-1185">Reference proteome</keyword>
<dbReference type="Proteomes" id="UP001220022">
    <property type="component" value="Unassembled WGS sequence"/>
</dbReference>
<name>A0ABT5YS81_9ACTN</name>
<dbReference type="EMBL" id="JARHTQ010000001">
    <property type="protein sequence ID" value="MDF2254289.1"/>
    <property type="molecule type" value="Genomic_DNA"/>
</dbReference>
<organism evidence="1 2">
    <name type="scientific">Streptantibioticus ferralitis</name>
    <dbReference type="NCBI Taxonomy" id="236510"/>
    <lineage>
        <taxon>Bacteria</taxon>
        <taxon>Bacillati</taxon>
        <taxon>Actinomycetota</taxon>
        <taxon>Actinomycetes</taxon>
        <taxon>Kitasatosporales</taxon>
        <taxon>Streptomycetaceae</taxon>
        <taxon>Streptantibioticus</taxon>
    </lineage>
</organism>
<accession>A0ABT5YS81</accession>
<evidence type="ECO:0000313" key="2">
    <source>
        <dbReference type="Proteomes" id="UP001220022"/>
    </source>
</evidence>
<sequence length="34" mass="3883">MHKVTTEPFPDGSFDVIHARLVLSRLPQCDDVMQ</sequence>
<protein>
    <submittedName>
        <fullName evidence="1">Class I SAM-dependent methyltransferase</fullName>
    </submittedName>
</protein>
<keyword evidence="1" id="KW-0808">Transferase</keyword>
<dbReference type="GO" id="GO:0032259">
    <property type="term" value="P:methylation"/>
    <property type="evidence" value="ECO:0007669"/>
    <property type="project" value="UniProtKB-KW"/>
</dbReference>